<feature type="domain" description="SGNH hydrolase-type esterase" evidence="1">
    <location>
        <begin position="5"/>
        <end position="176"/>
    </location>
</feature>
<dbReference type="Gene3D" id="3.40.50.1110">
    <property type="entry name" value="SGNH hydrolase"/>
    <property type="match status" value="1"/>
</dbReference>
<dbReference type="InterPro" id="IPR013830">
    <property type="entry name" value="SGNH_hydro"/>
</dbReference>
<gene>
    <name evidence="2" type="ORF">J2Z76_001765</name>
</gene>
<accession>A0ABS4GDY4</accession>
<dbReference type="PANTHER" id="PTHR30383">
    <property type="entry name" value="THIOESTERASE 1/PROTEASE 1/LYSOPHOSPHOLIPASE L1"/>
    <property type="match status" value="1"/>
</dbReference>
<name>A0ABS4GDY4_9FIRM</name>
<evidence type="ECO:0000259" key="1">
    <source>
        <dbReference type="Pfam" id="PF13472"/>
    </source>
</evidence>
<proteinExistence type="predicted"/>
<dbReference type="SUPFAM" id="SSF52266">
    <property type="entry name" value="SGNH hydrolase"/>
    <property type="match status" value="1"/>
</dbReference>
<evidence type="ECO:0000313" key="2">
    <source>
        <dbReference type="EMBL" id="MBP1925904.1"/>
    </source>
</evidence>
<dbReference type="EMBL" id="JAGGKS010000004">
    <property type="protein sequence ID" value="MBP1925904.1"/>
    <property type="molecule type" value="Genomic_DNA"/>
</dbReference>
<protein>
    <submittedName>
        <fullName evidence="2">Lysophospholipase L1-like esterase</fullName>
    </submittedName>
</protein>
<sequence>MKILCVGDSLTYGFGVQRSKTWVSLSKKELGIEILNEGINGDTTGGMISRFNDSIKREKPDVVFIMGGANDLIAGASLGIVQANIMSMSHQAISKLITPIIGIPIKMDIKKIRGDWYSFTDFNKISNELEQYKVWIKKFCKTFNVKYVDFDLEIDNLSKVNDLYLDGLHLNEEGHNIMAKIFCDSIRSII</sequence>
<keyword evidence="3" id="KW-1185">Reference proteome</keyword>
<comment type="caution">
    <text evidence="2">The sequence shown here is derived from an EMBL/GenBank/DDBJ whole genome shotgun (WGS) entry which is preliminary data.</text>
</comment>
<dbReference type="Pfam" id="PF13472">
    <property type="entry name" value="Lipase_GDSL_2"/>
    <property type="match status" value="1"/>
</dbReference>
<dbReference type="Proteomes" id="UP001519342">
    <property type="component" value="Unassembled WGS sequence"/>
</dbReference>
<dbReference type="InterPro" id="IPR036514">
    <property type="entry name" value="SGNH_hydro_sf"/>
</dbReference>
<organism evidence="2 3">
    <name type="scientific">Sedimentibacter acidaminivorans</name>
    <dbReference type="NCBI Taxonomy" id="913099"/>
    <lineage>
        <taxon>Bacteria</taxon>
        <taxon>Bacillati</taxon>
        <taxon>Bacillota</taxon>
        <taxon>Tissierellia</taxon>
        <taxon>Sedimentibacter</taxon>
    </lineage>
</organism>
<evidence type="ECO:0000313" key="3">
    <source>
        <dbReference type="Proteomes" id="UP001519342"/>
    </source>
</evidence>
<dbReference type="InterPro" id="IPR051532">
    <property type="entry name" value="Ester_Hydrolysis_Enzymes"/>
</dbReference>
<reference evidence="2 3" key="1">
    <citation type="submission" date="2021-03" db="EMBL/GenBank/DDBJ databases">
        <title>Genomic Encyclopedia of Type Strains, Phase IV (KMG-IV): sequencing the most valuable type-strain genomes for metagenomic binning, comparative biology and taxonomic classification.</title>
        <authorList>
            <person name="Goeker M."/>
        </authorList>
    </citation>
    <scope>NUCLEOTIDE SEQUENCE [LARGE SCALE GENOMIC DNA]</scope>
    <source>
        <strain evidence="2 3">DSM 24004</strain>
    </source>
</reference>
<dbReference type="PANTHER" id="PTHR30383:SF5">
    <property type="entry name" value="SGNH HYDROLASE-TYPE ESTERASE DOMAIN-CONTAINING PROTEIN"/>
    <property type="match status" value="1"/>
</dbReference>
<dbReference type="RefSeq" id="WP_209511636.1">
    <property type="nucleotide sequence ID" value="NZ_JAGGKS010000004.1"/>
</dbReference>